<dbReference type="OrthoDB" id="9793050at2"/>
<dbReference type="Gene3D" id="3.40.50.720">
    <property type="entry name" value="NAD(P)-binding Rossmann-like Domain"/>
    <property type="match status" value="1"/>
</dbReference>
<proteinExistence type="predicted"/>
<dbReference type="Proteomes" id="UP000017184">
    <property type="component" value="Chromosome"/>
</dbReference>
<keyword evidence="2" id="KW-1185">Reference proteome</keyword>
<protein>
    <submittedName>
        <fullName evidence="1">Dehydrogenase-like protein</fullName>
    </submittedName>
</protein>
<dbReference type="InterPro" id="IPR036291">
    <property type="entry name" value="NAD(P)-bd_dom_sf"/>
</dbReference>
<reference evidence="1 2" key="1">
    <citation type="journal article" date="2013" name="Genome Biol.">
        <title>Genomic analysis reveals key aspects of prokaryotic symbiosis in the phototrophic consortium "Chlorochromatium aggregatum".</title>
        <authorList>
            <person name="Liu Z."/>
            <person name="Muller J."/>
            <person name="Li T."/>
            <person name="Alvey R.M."/>
            <person name="Vogl K."/>
            <person name="Frigaard N.U."/>
            <person name="Rockwell N.C."/>
            <person name="Boyd E.S."/>
            <person name="Tomsho L.P."/>
            <person name="Schuster S.C."/>
            <person name="Henke P."/>
            <person name="Rohde M."/>
            <person name="Overmann J."/>
            <person name="Bryant D.A."/>
        </authorList>
    </citation>
    <scope>NUCLEOTIDE SEQUENCE [LARGE SCALE GENOMIC DNA]</scope>
    <source>
        <strain evidence="1">CR</strain>
    </source>
</reference>
<dbReference type="eggNOG" id="COG0673">
    <property type="taxonomic scope" value="Bacteria"/>
</dbReference>
<dbReference type="PANTHER" id="PTHR43377:SF6">
    <property type="entry name" value="GFO_IDH_MOCA-LIKE OXIDOREDUCTASE N-TERMINAL DOMAIN-CONTAINING PROTEIN"/>
    <property type="match status" value="1"/>
</dbReference>
<gene>
    <name evidence="1" type="ORF">Cenrod_2086</name>
</gene>
<evidence type="ECO:0000313" key="2">
    <source>
        <dbReference type="Proteomes" id="UP000017184"/>
    </source>
</evidence>
<dbReference type="Gene3D" id="3.30.360.10">
    <property type="entry name" value="Dihydrodipicolinate Reductase, domain 2"/>
    <property type="match status" value="1"/>
</dbReference>
<organism evidence="1 2">
    <name type="scientific">Candidatus Symbiobacter mobilis CR</name>
    <dbReference type="NCBI Taxonomy" id="946483"/>
    <lineage>
        <taxon>Bacteria</taxon>
        <taxon>Pseudomonadati</taxon>
        <taxon>Pseudomonadota</taxon>
        <taxon>Betaproteobacteria</taxon>
        <taxon>Burkholderiales</taxon>
        <taxon>Comamonadaceae</taxon>
    </lineage>
</organism>
<dbReference type="STRING" id="946483.Cenrod_2086"/>
<dbReference type="KEGG" id="cbx:Cenrod_2086"/>
<dbReference type="PANTHER" id="PTHR43377">
    <property type="entry name" value="BILIVERDIN REDUCTASE A"/>
    <property type="match status" value="1"/>
</dbReference>
<sequence length="311" mass="33420">MNLVQVGLGAWGVRLRGALPPGARLSAVVTSRADARCWLDAETRVCTDLADALTLAPDGVLVTNPASAHVPTLKAIWAQSPGMPVWVEKPLGLVLAEARDLARLHADTGGGLLLVDHILLFNRNLLELVAGLSAPVTLVQGWDMNLGPFRTDCSALWDYGPHAVAVALWMAGAKLNAEQGANVRVTRAQRLGSEKGMLIELELDIDAQCRVVLVVGNGAVLKRREYQIVLESGEKRLFDGTQLADPMPLNAVLAAFCAAIEQGRAPEGDGRWGWALPLAVMTVLTEAERLLDSQSSVSNEWCRVSSTRNDR</sequence>
<dbReference type="SUPFAM" id="SSF51735">
    <property type="entry name" value="NAD(P)-binding Rossmann-fold domains"/>
    <property type="match status" value="1"/>
</dbReference>
<accession>U5N9S4</accession>
<dbReference type="HOGENOM" id="CLU_023194_10_2_4"/>
<evidence type="ECO:0000313" key="1">
    <source>
        <dbReference type="EMBL" id="AGX88157.1"/>
    </source>
</evidence>
<dbReference type="EMBL" id="CP004885">
    <property type="protein sequence ID" value="AGX88157.1"/>
    <property type="molecule type" value="Genomic_DNA"/>
</dbReference>
<name>U5N9S4_9BURK</name>
<dbReference type="RefSeq" id="WP_022775188.1">
    <property type="nucleotide sequence ID" value="NC_022576.1"/>
</dbReference>
<dbReference type="InterPro" id="IPR051450">
    <property type="entry name" value="Gfo/Idh/MocA_Oxidoreductases"/>
</dbReference>
<dbReference type="AlphaFoldDB" id="U5N9S4"/>